<dbReference type="EC" id="3.2.2.n1" evidence="2"/>
<reference evidence="3 4" key="1">
    <citation type="submission" date="2020-08" db="EMBL/GenBank/DDBJ databases">
        <title>Bridging the membrane lipid divide: bacteria of the FCB group superphylum have the potential to synthesize archaeal ether lipids.</title>
        <authorList>
            <person name="Villanueva L."/>
            <person name="Von Meijenfeldt F.A.B."/>
            <person name="Westbye A.B."/>
            <person name="Yadav S."/>
            <person name="Hopmans E.C."/>
            <person name="Dutilh B.E."/>
            <person name="Sinninghe Damste J.S."/>
        </authorList>
    </citation>
    <scope>NUCLEOTIDE SEQUENCE [LARGE SCALE GENOMIC DNA]</scope>
    <source>
        <strain evidence="3">NIOZ-UU47</strain>
    </source>
</reference>
<name>A0A8J6TCZ4_9BACT</name>
<protein>
    <recommendedName>
        <fullName evidence="2">Cytokinin riboside 5'-monophosphate phosphoribohydrolase</fullName>
        <ecNumber evidence="2">3.2.2.n1</ecNumber>
    </recommendedName>
</protein>
<dbReference type="GO" id="GO:0005829">
    <property type="term" value="C:cytosol"/>
    <property type="evidence" value="ECO:0007669"/>
    <property type="project" value="TreeGrafter"/>
</dbReference>
<evidence type="ECO:0000256" key="1">
    <source>
        <dbReference type="ARBA" id="ARBA00000274"/>
    </source>
</evidence>
<dbReference type="GO" id="GO:0008714">
    <property type="term" value="F:AMP nucleosidase activity"/>
    <property type="evidence" value="ECO:0007669"/>
    <property type="project" value="UniProtKB-EC"/>
</dbReference>
<sequence>MRFPSNSNSEENQQYWLDSFKAGDSWRLFKIMSEFVDGFDSLASVTKPAVSIFGSARTSEDDPNYQLAVEVGRRLGEAGYAIMTGGGPGVMEAGNRGATEAGAPSIGLNIHLPFEQAQNKYTSLPLEFRYFFVRKVMLIKYAMAFICMPGGFGTLDELFEALTLIQTRRIKSFPIVLVGSSYWSGLVDWMRETLLSSGSITEEDLHIFEIMDSADDIVKYIRRTVII</sequence>
<dbReference type="GO" id="GO:0009691">
    <property type="term" value="P:cytokinin biosynthetic process"/>
    <property type="evidence" value="ECO:0007669"/>
    <property type="project" value="UniProtKB-UniRule"/>
</dbReference>
<evidence type="ECO:0000313" key="3">
    <source>
        <dbReference type="EMBL" id="MBC8318634.1"/>
    </source>
</evidence>
<comment type="similarity">
    <text evidence="2">Belongs to the LOG family.</text>
</comment>
<dbReference type="AlphaFoldDB" id="A0A8J6TCZ4"/>
<evidence type="ECO:0000256" key="2">
    <source>
        <dbReference type="RuleBase" id="RU363015"/>
    </source>
</evidence>
<dbReference type="InterPro" id="IPR052341">
    <property type="entry name" value="LOG_family_nucleotidases"/>
</dbReference>
<keyword evidence="2" id="KW-0203">Cytokinin biosynthesis</keyword>
<dbReference type="InterPro" id="IPR031100">
    <property type="entry name" value="LOG_fam"/>
</dbReference>
<comment type="caution">
    <text evidence="3">The sequence shown here is derived from an EMBL/GenBank/DDBJ whole genome shotgun (WGS) entry which is preliminary data.</text>
</comment>
<accession>A0A8J6TCZ4</accession>
<keyword evidence="2" id="KW-0378">Hydrolase</keyword>
<evidence type="ECO:0000313" key="4">
    <source>
        <dbReference type="Proteomes" id="UP000614424"/>
    </source>
</evidence>
<dbReference type="FunFam" id="3.40.50.450:FF:000011">
    <property type="entry name" value="TIGR00730 family Rossman fold protein"/>
    <property type="match status" value="1"/>
</dbReference>
<proteinExistence type="inferred from homology"/>
<organism evidence="3 4">
    <name type="scientific">Candidatus Desulfobia pelagia</name>
    <dbReference type="NCBI Taxonomy" id="2841692"/>
    <lineage>
        <taxon>Bacteria</taxon>
        <taxon>Pseudomonadati</taxon>
        <taxon>Thermodesulfobacteriota</taxon>
        <taxon>Desulfobulbia</taxon>
        <taxon>Desulfobulbales</taxon>
        <taxon>Desulfobulbaceae</taxon>
        <taxon>Candidatus Desulfobia</taxon>
    </lineage>
</organism>
<gene>
    <name evidence="3" type="ORF">H8E41_12085</name>
</gene>
<dbReference type="SUPFAM" id="SSF102405">
    <property type="entry name" value="MCP/YpsA-like"/>
    <property type="match status" value="1"/>
</dbReference>
<dbReference type="NCBIfam" id="TIGR00730">
    <property type="entry name" value="Rossman fold protein, TIGR00730 family"/>
    <property type="match status" value="1"/>
</dbReference>
<dbReference type="Pfam" id="PF03641">
    <property type="entry name" value="Lysine_decarbox"/>
    <property type="match status" value="1"/>
</dbReference>
<dbReference type="PANTHER" id="PTHR43393">
    <property type="entry name" value="CYTOKININ RIBOSIDE 5'-MONOPHOSPHATE PHOSPHORIBOHYDROLASE"/>
    <property type="match status" value="1"/>
</dbReference>
<dbReference type="PANTHER" id="PTHR43393:SF2">
    <property type="entry name" value="CYTOKININ RIBOSIDE 5'-MONOPHOSPHATE PHOSPHORIBOHYDROLASE"/>
    <property type="match status" value="1"/>
</dbReference>
<comment type="catalytic activity">
    <reaction evidence="1">
        <text>AMP + H2O = D-ribose 5-phosphate + adenine</text>
        <dbReference type="Rhea" id="RHEA:20129"/>
        <dbReference type="ChEBI" id="CHEBI:15377"/>
        <dbReference type="ChEBI" id="CHEBI:16708"/>
        <dbReference type="ChEBI" id="CHEBI:78346"/>
        <dbReference type="ChEBI" id="CHEBI:456215"/>
        <dbReference type="EC" id="3.2.2.4"/>
    </reaction>
</comment>
<dbReference type="EMBL" id="JACNJZ010000171">
    <property type="protein sequence ID" value="MBC8318634.1"/>
    <property type="molecule type" value="Genomic_DNA"/>
</dbReference>
<dbReference type="Gene3D" id="3.40.50.450">
    <property type="match status" value="1"/>
</dbReference>
<dbReference type="InterPro" id="IPR005269">
    <property type="entry name" value="LOG"/>
</dbReference>
<dbReference type="Proteomes" id="UP000614424">
    <property type="component" value="Unassembled WGS sequence"/>
</dbReference>